<keyword evidence="1" id="KW-0813">Transport</keyword>
<dbReference type="GO" id="GO:0022857">
    <property type="term" value="F:transmembrane transporter activity"/>
    <property type="evidence" value="ECO:0007669"/>
    <property type="project" value="TreeGrafter"/>
</dbReference>
<feature type="repeat" description="ANK" evidence="8">
    <location>
        <begin position="126"/>
        <end position="159"/>
    </location>
</feature>
<evidence type="ECO:0000256" key="2">
    <source>
        <dbReference type="ARBA" id="ARBA00022606"/>
    </source>
</evidence>
<proteinExistence type="predicted"/>
<dbReference type="VEuPathDB" id="VectorBase:AMIN015730"/>
<dbReference type="GO" id="GO:0034220">
    <property type="term" value="P:monoatomic ion transmembrane transport"/>
    <property type="evidence" value="ECO:0007669"/>
    <property type="project" value="UniProtKB-KW"/>
</dbReference>
<keyword evidence="6" id="KW-0325">Glycoprotein</keyword>
<feature type="transmembrane region" description="Helical" evidence="10">
    <location>
        <begin position="604"/>
        <end position="621"/>
    </location>
</feature>
<feature type="region of interest" description="Disordered" evidence="9">
    <location>
        <begin position="879"/>
        <end position="923"/>
    </location>
</feature>
<evidence type="ECO:0000256" key="1">
    <source>
        <dbReference type="ARBA" id="ARBA00022448"/>
    </source>
</evidence>
<evidence type="ECO:0000256" key="9">
    <source>
        <dbReference type="SAM" id="MobiDB-lite"/>
    </source>
</evidence>
<keyword evidence="5" id="KW-0406">Ion transport</keyword>
<dbReference type="InterPro" id="IPR002110">
    <property type="entry name" value="Ankyrin_rpt"/>
</dbReference>
<dbReference type="STRING" id="112268.A0A1Y9IVI8"/>
<feature type="transmembrane region" description="Helical" evidence="10">
    <location>
        <begin position="641"/>
        <end position="661"/>
    </location>
</feature>
<evidence type="ECO:0000256" key="4">
    <source>
        <dbReference type="ARBA" id="ARBA00023043"/>
    </source>
</evidence>
<dbReference type="InterPro" id="IPR036770">
    <property type="entry name" value="Ankyrin_rpt-contain_sf"/>
</dbReference>
<dbReference type="Gene3D" id="1.25.40.20">
    <property type="entry name" value="Ankyrin repeat-containing domain"/>
    <property type="match status" value="2"/>
</dbReference>
<evidence type="ECO:0000256" key="7">
    <source>
        <dbReference type="ARBA" id="ARBA00023303"/>
    </source>
</evidence>
<dbReference type="EnsemblMetazoa" id="AMIN015730-RA">
    <property type="protein sequence ID" value="AMIN015730-PA"/>
    <property type="gene ID" value="AMIN015730"/>
</dbReference>
<reference evidence="12" key="1">
    <citation type="submission" date="2013-03" db="EMBL/GenBank/DDBJ databases">
        <title>The Genome Sequence of Anopheles minimus MINIMUS1.</title>
        <authorList>
            <consortium name="The Broad Institute Genomics Platform"/>
            <person name="Neafsey D.E."/>
            <person name="Walton C."/>
            <person name="Walker B."/>
            <person name="Young S.K."/>
            <person name="Zeng Q."/>
            <person name="Gargeya S."/>
            <person name="Fitzgerald M."/>
            <person name="Haas B."/>
            <person name="Abouelleil A."/>
            <person name="Allen A.W."/>
            <person name="Alvarado L."/>
            <person name="Arachchi H.M."/>
            <person name="Berlin A.M."/>
            <person name="Chapman S.B."/>
            <person name="Gainer-Dewar J."/>
            <person name="Goldberg J."/>
            <person name="Griggs A."/>
            <person name="Gujja S."/>
            <person name="Hansen M."/>
            <person name="Howarth C."/>
            <person name="Imamovic A."/>
            <person name="Ireland A."/>
            <person name="Larimer J."/>
            <person name="McCowan C."/>
            <person name="Murphy C."/>
            <person name="Pearson M."/>
            <person name="Poon T.W."/>
            <person name="Priest M."/>
            <person name="Roberts A."/>
            <person name="Saif S."/>
            <person name="Shea T."/>
            <person name="Sisk P."/>
            <person name="Sykes S."/>
            <person name="Wortman J."/>
            <person name="Nusbaum C."/>
            <person name="Birren B."/>
        </authorList>
    </citation>
    <scope>NUCLEOTIDE SEQUENCE [LARGE SCALE GENOMIC DNA]</scope>
    <source>
        <strain evidence="12">MINIMUS1</strain>
    </source>
</reference>
<reference evidence="11" key="2">
    <citation type="submission" date="2020-05" db="UniProtKB">
        <authorList>
            <consortium name="EnsemblMetazoa"/>
        </authorList>
    </citation>
    <scope>IDENTIFICATION</scope>
    <source>
        <strain evidence="11">MINIMUS1</strain>
    </source>
</reference>
<evidence type="ECO:0000313" key="11">
    <source>
        <dbReference type="EnsemblMetazoa" id="AMIN015730-PA"/>
    </source>
</evidence>
<dbReference type="GO" id="GO:1902495">
    <property type="term" value="C:transmembrane transporter complex"/>
    <property type="evidence" value="ECO:0007669"/>
    <property type="project" value="TreeGrafter"/>
</dbReference>
<dbReference type="SMART" id="SM00248">
    <property type="entry name" value="ANK"/>
    <property type="match status" value="5"/>
</dbReference>
<dbReference type="PANTHER" id="PTHR47143:SF1">
    <property type="entry name" value="ION_TRANS DOMAIN-CONTAINING PROTEIN"/>
    <property type="match status" value="1"/>
</dbReference>
<feature type="transmembrane region" description="Helical" evidence="10">
    <location>
        <begin position="568"/>
        <end position="592"/>
    </location>
</feature>
<dbReference type="InterPro" id="IPR052076">
    <property type="entry name" value="TRP_cation_channel"/>
</dbReference>
<organism evidence="11 12">
    <name type="scientific">Anopheles minimus</name>
    <dbReference type="NCBI Taxonomy" id="112268"/>
    <lineage>
        <taxon>Eukaryota</taxon>
        <taxon>Metazoa</taxon>
        <taxon>Ecdysozoa</taxon>
        <taxon>Arthropoda</taxon>
        <taxon>Hexapoda</taxon>
        <taxon>Insecta</taxon>
        <taxon>Pterygota</taxon>
        <taxon>Neoptera</taxon>
        <taxon>Endopterygota</taxon>
        <taxon>Diptera</taxon>
        <taxon>Nematocera</taxon>
        <taxon>Culicoidea</taxon>
        <taxon>Culicidae</taxon>
        <taxon>Anophelinae</taxon>
        <taxon>Anopheles</taxon>
    </lineage>
</organism>
<keyword evidence="10" id="KW-0472">Membrane</keyword>
<dbReference type="SUPFAM" id="SSF48403">
    <property type="entry name" value="Ankyrin repeat"/>
    <property type="match status" value="1"/>
</dbReference>
<evidence type="ECO:0000256" key="5">
    <source>
        <dbReference type="ARBA" id="ARBA00023065"/>
    </source>
</evidence>
<dbReference type="Pfam" id="PF00023">
    <property type="entry name" value="Ank"/>
    <property type="match status" value="1"/>
</dbReference>
<feature type="transmembrane region" description="Helical" evidence="10">
    <location>
        <begin position="520"/>
        <end position="537"/>
    </location>
</feature>
<keyword evidence="2" id="KW-0716">Sensory transduction</keyword>
<keyword evidence="7" id="KW-0407">Ion channel</keyword>
<evidence type="ECO:0000313" key="12">
    <source>
        <dbReference type="Proteomes" id="UP000075920"/>
    </source>
</evidence>
<keyword evidence="10" id="KW-0812">Transmembrane</keyword>
<keyword evidence="3" id="KW-0677">Repeat</keyword>
<dbReference type="AlphaFoldDB" id="A0A1Y9IVI8"/>
<protein>
    <submittedName>
        <fullName evidence="11">Uncharacterized protein</fullName>
    </submittedName>
</protein>
<evidence type="ECO:0000256" key="6">
    <source>
        <dbReference type="ARBA" id="ARBA00023180"/>
    </source>
</evidence>
<evidence type="ECO:0000256" key="3">
    <source>
        <dbReference type="ARBA" id="ARBA00022737"/>
    </source>
</evidence>
<feature type="transmembrane region" description="Helical" evidence="10">
    <location>
        <begin position="716"/>
        <end position="739"/>
    </location>
</feature>
<keyword evidence="4 8" id="KW-0040">ANK repeat</keyword>
<evidence type="ECO:0000256" key="8">
    <source>
        <dbReference type="PROSITE-ProRule" id="PRU00023"/>
    </source>
</evidence>
<sequence>MSEEIELVNMRNEVNGTGVPGLLENELLQHFESKNLGVFVYAHKRLKNDTTLRKNYGDIIQKVFEGVLKFLVQQPEILESAIVQQPKTRNDEAKERMEKKQKEEYTQQFIAACLNHGPSVNQISKEGKSPIHYAAESCNLNTIKKILTHGEVDINQKTRNNKTAMQLLVGQCNTTNIKEVSECVIELLKYNAAIDQTTLSNYADLNNKTMEIRDVVMFLKDYRNHNPELRKNILEVAIETQNNDAAKYIIDSIPTIRNNDPNVLKEELAGMLTWCCKVGNDTVLKYLLGKLSHDEIEYLLTPTSTLEGSNQTHPLIYLMNGIDENNENCRYFKCLRLCLHIRSIIDIDKVDGQDRGPLTYATKYKLKRVQKLLLEAGAYIGGKDLYGGFVMCEIDPTVLKEHFDSCIYTIGDGFQGRENQTYIFIMLENFIPPKYKNPGRDCKEEWESSIFPALVEFTNISNIGETYDVHKEKRLELIEHPLLACLLHIRDTQSFSLVSILKVLRVIPFIVLLFEQTNFFCYQIMVIFVVLTLFELYRNFKIRDKSKFVKPFLNRSNVKQNFSCIFKLIFNMLFCEVVLCLSCFAVVSMRLLSKDPMPLVNNDVFLVCMILLVFLTMKRFVASYDLLARYTYMLDIIVKKIFLNLLIFLFVFVVFANFFVINYHNTNITNINNNNNNQTSAATMNKQGFIYNVFKVWLIHQGQFDELSIKFNRSDFFMFVVFIIIGIALSNLLIGLAVGDVSATRKESKRIMIGFKVKQMYFYEKMVSCVSWKKIVSFFMKIIIPYRHCPDVHNIQIDLKKNNISLHTYATRNRKSKMKSHSIQTSSKFLKMLINAVLVQDESLANNTSNNLAQAGALTRSLDYRARADDAKLIPQEESQLLVEPVENSSGQSHSPFRMKKSVGKPEDNISGATPLAGPSKLG</sequence>
<dbReference type="Proteomes" id="UP000075920">
    <property type="component" value="Unassembled WGS sequence"/>
</dbReference>
<dbReference type="PROSITE" id="PS50297">
    <property type="entry name" value="ANK_REP_REGION"/>
    <property type="match status" value="1"/>
</dbReference>
<evidence type="ECO:0000256" key="10">
    <source>
        <dbReference type="SAM" id="Phobius"/>
    </source>
</evidence>
<dbReference type="PANTHER" id="PTHR47143">
    <property type="entry name" value="TRANSIENT RECEPTOR POTENTIAL CATION CHANNEL PROTEIN PAINLESS"/>
    <property type="match status" value="1"/>
</dbReference>
<accession>A0A1Y9IVI8</accession>
<keyword evidence="12" id="KW-1185">Reference proteome</keyword>
<dbReference type="PROSITE" id="PS50088">
    <property type="entry name" value="ANK_REPEAT"/>
    <property type="match status" value="1"/>
</dbReference>
<keyword evidence="10" id="KW-1133">Transmembrane helix</keyword>
<name>A0A1Y9IVI8_9DIPT</name>